<dbReference type="AlphaFoldDB" id="A0A2T5UQY4"/>
<dbReference type="RefSeq" id="WP_107992051.1">
    <property type="nucleotide sequence ID" value="NZ_QAYG01000015.1"/>
</dbReference>
<evidence type="ECO:0000313" key="2">
    <source>
        <dbReference type="EMBL" id="PTW53919.1"/>
    </source>
</evidence>
<sequence>MEIETYEVAIAGFFAGTWKNVGEPLALTAREAKYLRIDGKIAPVSKGKAKGKISREGNASTMTDAKE</sequence>
<reference evidence="2 3" key="1">
    <citation type="submission" date="2018-04" db="EMBL/GenBank/DDBJ databases">
        <title>Genomic Encyclopedia of Archaeal and Bacterial Type Strains, Phase II (KMG-II): from individual species to whole genera.</title>
        <authorList>
            <person name="Goeker M."/>
        </authorList>
    </citation>
    <scope>NUCLEOTIDE SEQUENCE [LARGE SCALE GENOMIC DNA]</scope>
    <source>
        <strain evidence="2 3">DSM 23382</strain>
    </source>
</reference>
<keyword evidence="3" id="KW-1185">Reference proteome</keyword>
<feature type="region of interest" description="Disordered" evidence="1">
    <location>
        <begin position="48"/>
        <end position="67"/>
    </location>
</feature>
<proteinExistence type="predicted"/>
<dbReference type="OrthoDB" id="7874795at2"/>
<evidence type="ECO:0000313" key="3">
    <source>
        <dbReference type="Proteomes" id="UP000244081"/>
    </source>
</evidence>
<dbReference type="Proteomes" id="UP000244081">
    <property type="component" value="Unassembled WGS sequence"/>
</dbReference>
<organism evidence="2 3">
    <name type="scientific">Breoghania corrubedonensis</name>
    <dbReference type="NCBI Taxonomy" id="665038"/>
    <lineage>
        <taxon>Bacteria</taxon>
        <taxon>Pseudomonadati</taxon>
        <taxon>Pseudomonadota</taxon>
        <taxon>Alphaproteobacteria</taxon>
        <taxon>Hyphomicrobiales</taxon>
        <taxon>Stappiaceae</taxon>
        <taxon>Breoghania</taxon>
    </lineage>
</organism>
<comment type="caution">
    <text evidence="2">The sequence shown here is derived from an EMBL/GenBank/DDBJ whole genome shotgun (WGS) entry which is preliminary data.</text>
</comment>
<name>A0A2T5UQY4_9HYPH</name>
<protein>
    <submittedName>
        <fullName evidence="2">Uncharacterized protein</fullName>
    </submittedName>
</protein>
<accession>A0A2T5UQY4</accession>
<gene>
    <name evidence="2" type="ORF">C8N35_11539</name>
</gene>
<feature type="compositionally biased region" description="Polar residues" evidence="1">
    <location>
        <begin position="57"/>
        <end position="67"/>
    </location>
</feature>
<dbReference type="EMBL" id="QAYG01000015">
    <property type="protein sequence ID" value="PTW53919.1"/>
    <property type="molecule type" value="Genomic_DNA"/>
</dbReference>
<evidence type="ECO:0000256" key="1">
    <source>
        <dbReference type="SAM" id="MobiDB-lite"/>
    </source>
</evidence>